<reference evidence="2" key="1">
    <citation type="submission" date="2021-12" db="EMBL/GenBank/DDBJ databases">
        <authorList>
            <person name="King R."/>
        </authorList>
    </citation>
    <scope>NUCLEOTIDE SEQUENCE</scope>
</reference>
<feature type="transmembrane region" description="Helical" evidence="1">
    <location>
        <begin position="94"/>
        <end position="115"/>
    </location>
</feature>
<keyword evidence="1" id="KW-0812">Transmembrane</keyword>
<gene>
    <name evidence="2" type="ORF">BEMITA_LOCUS3093</name>
</gene>
<sequence>MEHELDELPGRIYTENRPHDFPRNVKRQIQTNGIDLFLSLLKYQGWMMDHEWNGWKKLGTLCYGICNFALLIAVMSGGILGLSKGSDAQSQETFLITLTTVLSDVRRLLIMFALIMDANKIRRMNETLKETIEFGFYYSPGISAPIHERSRRQSYCLLIIYHLYFGAISTWWILLMPALDVYRAHPNVDYEKIELPFPHSYFGMDKKTHFCVCALLKGQLSILVESMRLATGSSRHVPRHDYQPMVSLFGPLLMSTRASKTATAQNEPDQRTANSIDFRKCIRHHQMILRALKELKVLMRPQIFINIHFSCAFFILVGAAETWTDAVYGRLVYGSLTLHWITQICYWTWHLSSLKAACREVGCAAFSIGTHASISSKDLAFIIKRSQYDEKFPSFLTASFDFPVLFRMLIIAWDILSVARRKL</sequence>
<evidence type="ECO:0000313" key="2">
    <source>
        <dbReference type="EMBL" id="CAH0383658.1"/>
    </source>
</evidence>
<keyword evidence="1" id="KW-1133">Transmembrane helix</keyword>
<keyword evidence="3" id="KW-1185">Reference proteome</keyword>
<feature type="transmembrane region" description="Helical" evidence="1">
    <location>
        <begin position="61"/>
        <end position="82"/>
    </location>
</feature>
<protein>
    <submittedName>
        <fullName evidence="2">Uncharacterized protein</fullName>
    </submittedName>
</protein>
<dbReference type="EMBL" id="OU963871">
    <property type="protein sequence ID" value="CAH0383658.1"/>
    <property type="molecule type" value="Genomic_DNA"/>
</dbReference>
<name>A0A9P0A3S1_BEMTA</name>
<feature type="transmembrane region" description="Helical" evidence="1">
    <location>
        <begin position="155"/>
        <end position="174"/>
    </location>
</feature>
<accession>A0A9P0A3S1</accession>
<evidence type="ECO:0000313" key="3">
    <source>
        <dbReference type="Proteomes" id="UP001152759"/>
    </source>
</evidence>
<keyword evidence="1" id="KW-0472">Membrane</keyword>
<dbReference type="AlphaFoldDB" id="A0A9P0A3S1"/>
<evidence type="ECO:0000256" key="1">
    <source>
        <dbReference type="SAM" id="Phobius"/>
    </source>
</evidence>
<proteinExistence type="predicted"/>
<dbReference type="Proteomes" id="UP001152759">
    <property type="component" value="Chromosome 10"/>
</dbReference>
<organism evidence="2 3">
    <name type="scientific">Bemisia tabaci</name>
    <name type="common">Sweetpotato whitefly</name>
    <name type="synonym">Aleurodes tabaci</name>
    <dbReference type="NCBI Taxonomy" id="7038"/>
    <lineage>
        <taxon>Eukaryota</taxon>
        <taxon>Metazoa</taxon>
        <taxon>Ecdysozoa</taxon>
        <taxon>Arthropoda</taxon>
        <taxon>Hexapoda</taxon>
        <taxon>Insecta</taxon>
        <taxon>Pterygota</taxon>
        <taxon>Neoptera</taxon>
        <taxon>Paraneoptera</taxon>
        <taxon>Hemiptera</taxon>
        <taxon>Sternorrhyncha</taxon>
        <taxon>Aleyrodoidea</taxon>
        <taxon>Aleyrodidae</taxon>
        <taxon>Aleyrodinae</taxon>
        <taxon>Bemisia</taxon>
    </lineage>
</organism>